<evidence type="ECO:0000256" key="9">
    <source>
        <dbReference type="ARBA" id="ARBA00049529"/>
    </source>
</evidence>
<comment type="cofactor">
    <cofactor evidence="1">
        <name>pyridoxal 5'-phosphate</name>
        <dbReference type="ChEBI" id="CHEBI:597326"/>
    </cofactor>
</comment>
<evidence type="ECO:0000256" key="6">
    <source>
        <dbReference type="ARBA" id="ARBA00023239"/>
    </source>
</evidence>
<dbReference type="InterPro" id="IPR043132">
    <property type="entry name" value="BCAT-like_C"/>
</dbReference>
<comment type="catalytic activity">
    <reaction evidence="9">
        <text>4-amino-4-deoxychorismate = 4-aminobenzoate + pyruvate + H(+)</text>
        <dbReference type="Rhea" id="RHEA:16201"/>
        <dbReference type="ChEBI" id="CHEBI:15361"/>
        <dbReference type="ChEBI" id="CHEBI:15378"/>
        <dbReference type="ChEBI" id="CHEBI:17836"/>
        <dbReference type="ChEBI" id="CHEBI:58406"/>
        <dbReference type="EC" id="4.1.3.38"/>
    </reaction>
</comment>
<evidence type="ECO:0000256" key="8">
    <source>
        <dbReference type="ARBA" id="ARBA00035676"/>
    </source>
</evidence>
<protein>
    <recommendedName>
        <fullName evidence="8 10">Aminodeoxychorismate lyase</fullName>
        <ecNumber evidence="8 10">4.1.3.38</ecNumber>
    </recommendedName>
</protein>
<dbReference type="InterPro" id="IPR017824">
    <property type="entry name" value="Aminodeoxychorismate_lyase_IV"/>
</dbReference>
<dbReference type="EMBL" id="BAABWH010000006">
    <property type="protein sequence ID" value="GAA6146335.1"/>
    <property type="molecule type" value="Genomic_DNA"/>
</dbReference>
<dbReference type="RefSeq" id="WP_353295554.1">
    <property type="nucleotide sequence ID" value="NZ_BAABWH010000006.1"/>
</dbReference>
<dbReference type="InterPro" id="IPR043131">
    <property type="entry name" value="BCAT-like_N"/>
</dbReference>
<dbReference type="Pfam" id="PF01063">
    <property type="entry name" value="Aminotran_4"/>
    <property type="match status" value="1"/>
</dbReference>
<dbReference type="Proteomes" id="UP001481413">
    <property type="component" value="Unassembled WGS sequence"/>
</dbReference>
<comment type="subunit">
    <text evidence="3">Homodimer.</text>
</comment>
<dbReference type="GO" id="GO:0016829">
    <property type="term" value="F:lyase activity"/>
    <property type="evidence" value="ECO:0007669"/>
    <property type="project" value="UniProtKB-KW"/>
</dbReference>
<dbReference type="Gene3D" id="3.30.470.10">
    <property type="match status" value="1"/>
</dbReference>
<dbReference type="SUPFAM" id="SSF56752">
    <property type="entry name" value="D-aminoacid aminotransferase-like PLP-dependent enzymes"/>
    <property type="match status" value="1"/>
</dbReference>
<dbReference type="Gene3D" id="3.20.10.10">
    <property type="entry name" value="D-amino Acid Aminotransferase, subunit A, domain 2"/>
    <property type="match status" value="1"/>
</dbReference>
<dbReference type="PANTHER" id="PTHR42743:SF2">
    <property type="entry name" value="AMINODEOXYCHORISMATE LYASE"/>
    <property type="match status" value="1"/>
</dbReference>
<dbReference type="InterPro" id="IPR036038">
    <property type="entry name" value="Aminotransferase-like"/>
</dbReference>
<organism evidence="11 12">
    <name type="scientific">Thalassolituus maritimus</name>
    <dbReference type="NCBI Taxonomy" id="484498"/>
    <lineage>
        <taxon>Bacteria</taxon>
        <taxon>Pseudomonadati</taxon>
        <taxon>Pseudomonadota</taxon>
        <taxon>Gammaproteobacteria</taxon>
        <taxon>Oceanospirillales</taxon>
        <taxon>Oceanospirillaceae</taxon>
        <taxon>Thalassolituus</taxon>
    </lineage>
</organism>
<keyword evidence="6 11" id="KW-0456">Lyase</keyword>
<comment type="similarity">
    <text evidence="2">Belongs to the class-IV pyridoxal-phosphate-dependent aminotransferase family.</text>
</comment>
<evidence type="ECO:0000313" key="12">
    <source>
        <dbReference type="Proteomes" id="UP001481413"/>
    </source>
</evidence>
<sequence>MKLKYSIAHGWTTNDAAGEDRGRQFGDGLFETIRLNGRGEAPLWALHLRRLARGLKALRFSDSAVATVFSALDSLSHPQVSTACKLIVTRGVTERGYAFSNDLEPVITITYFDAAALISKSMSVGLSDIMLSSQRALAGHKHLNRLEQVLARAAFEKEWDEAIMLSQTGLVVEGCMTNVFVKLDDEWHTPELNECGIDGVVRQWLLSQNTKVQVRAVSLEELRHAEAAVVTNSLIGVRSMGQFEGKLLDISPESREWQTAYQELFI</sequence>
<comment type="pathway">
    <text evidence="7">Cofactor biosynthesis; tetrahydrofolate biosynthesis; 4-aminobenzoate from chorismate: step 2/2.</text>
</comment>
<evidence type="ECO:0000256" key="7">
    <source>
        <dbReference type="ARBA" id="ARBA00035633"/>
    </source>
</evidence>
<comment type="caution">
    <text evidence="11">The sequence shown here is derived from an EMBL/GenBank/DDBJ whole genome shotgun (WGS) entry which is preliminary data.</text>
</comment>
<keyword evidence="12" id="KW-1185">Reference proteome</keyword>
<name>A0ABQ0A1Q6_9GAMM</name>
<accession>A0ABQ0A1Q6</accession>
<dbReference type="PANTHER" id="PTHR42743">
    <property type="entry name" value="AMINO-ACID AMINOTRANSFERASE"/>
    <property type="match status" value="1"/>
</dbReference>
<dbReference type="NCBIfam" id="TIGR03461">
    <property type="entry name" value="pabC_Proteo"/>
    <property type="match status" value="1"/>
</dbReference>
<proteinExistence type="inferred from homology"/>
<evidence type="ECO:0000313" key="11">
    <source>
        <dbReference type="EMBL" id="GAA6146335.1"/>
    </source>
</evidence>
<dbReference type="InterPro" id="IPR050571">
    <property type="entry name" value="Class-IV_PLP-Dep_Aminotrnsfr"/>
</dbReference>
<dbReference type="EC" id="4.1.3.38" evidence="8 10"/>
<evidence type="ECO:0000256" key="10">
    <source>
        <dbReference type="NCBIfam" id="TIGR03461"/>
    </source>
</evidence>
<evidence type="ECO:0000256" key="1">
    <source>
        <dbReference type="ARBA" id="ARBA00001933"/>
    </source>
</evidence>
<evidence type="ECO:0000256" key="2">
    <source>
        <dbReference type="ARBA" id="ARBA00009320"/>
    </source>
</evidence>
<evidence type="ECO:0000256" key="5">
    <source>
        <dbReference type="ARBA" id="ARBA00022909"/>
    </source>
</evidence>
<evidence type="ECO:0000256" key="4">
    <source>
        <dbReference type="ARBA" id="ARBA00022898"/>
    </source>
</evidence>
<gene>
    <name evidence="11" type="primary">pabC</name>
    <name evidence="11" type="ORF">NBRC116585_24530</name>
</gene>
<reference evidence="11 12" key="1">
    <citation type="submission" date="2024-04" db="EMBL/GenBank/DDBJ databases">
        <title>Draft genome sequence of Thalassolituus maritimus NBRC 116585.</title>
        <authorList>
            <person name="Miyakawa T."/>
            <person name="Kusuya Y."/>
            <person name="Miura T."/>
        </authorList>
    </citation>
    <scope>NUCLEOTIDE SEQUENCE [LARGE SCALE GENOMIC DNA]</scope>
    <source>
        <strain evidence="11 12">5NW40-0001</strain>
    </source>
</reference>
<dbReference type="InterPro" id="IPR001544">
    <property type="entry name" value="Aminotrans_IV"/>
</dbReference>
<evidence type="ECO:0000256" key="3">
    <source>
        <dbReference type="ARBA" id="ARBA00011738"/>
    </source>
</evidence>
<keyword evidence="5" id="KW-0289">Folate biosynthesis</keyword>
<keyword evidence="4" id="KW-0663">Pyridoxal phosphate</keyword>